<organism evidence="2">
    <name type="scientific">Rhizophora mucronata</name>
    <name type="common">Asiatic mangrove</name>
    <dbReference type="NCBI Taxonomy" id="61149"/>
    <lineage>
        <taxon>Eukaryota</taxon>
        <taxon>Viridiplantae</taxon>
        <taxon>Streptophyta</taxon>
        <taxon>Embryophyta</taxon>
        <taxon>Tracheophyta</taxon>
        <taxon>Spermatophyta</taxon>
        <taxon>Magnoliopsida</taxon>
        <taxon>eudicotyledons</taxon>
        <taxon>Gunneridae</taxon>
        <taxon>Pentapetalae</taxon>
        <taxon>rosids</taxon>
        <taxon>fabids</taxon>
        <taxon>Malpighiales</taxon>
        <taxon>Rhizophoraceae</taxon>
        <taxon>Rhizophora</taxon>
    </lineage>
</organism>
<evidence type="ECO:0000256" key="1">
    <source>
        <dbReference type="SAM" id="MobiDB-lite"/>
    </source>
</evidence>
<dbReference type="EMBL" id="GGEC01055078">
    <property type="protein sequence ID" value="MBX35562.1"/>
    <property type="molecule type" value="Transcribed_RNA"/>
</dbReference>
<sequence length="49" mass="5369">MGYITSHSHPFSLNPSIPTGDDSMSPLQAHTPTTVSKRALWYLKMVPIG</sequence>
<feature type="compositionally biased region" description="Polar residues" evidence="1">
    <location>
        <begin position="1"/>
        <end position="17"/>
    </location>
</feature>
<reference evidence="2" key="1">
    <citation type="submission" date="2018-02" db="EMBL/GenBank/DDBJ databases">
        <title>Rhizophora mucronata_Transcriptome.</title>
        <authorList>
            <person name="Meera S.P."/>
            <person name="Sreeshan A."/>
            <person name="Augustine A."/>
        </authorList>
    </citation>
    <scope>NUCLEOTIDE SEQUENCE</scope>
    <source>
        <tissue evidence="2">Leaf</tissue>
    </source>
</reference>
<proteinExistence type="predicted"/>
<feature type="region of interest" description="Disordered" evidence="1">
    <location>
        <begin position="1"/>
        <end position="29"/>
    </location>
</feature>
<name>A0A2P2MZA4_RHIMU</name>
<evidence type="ECO:0000313" key="2">
    <source>
        <dbReference type="EMBL" id="MBX35562.1"/>
    </source>
</evidence>
<protein>
    <submittedName>
        <fullName evidence="2">Uncharacterized protein</fullName>
    </submittedName>
</protein>
<accession>A0A2P2MZA4</accession>
<dbReference type="AlphaFoldDB" id="A0A2P2MZA4"/>